<dbReference type="Proteomes" id="UP001181086">
    <property type="component" value="Unassembled WGS sequence"/>
</dbReference>
<proteinExistence type="predicted"/>
<accession>A0AA37KHJ5</accession>
<dbReference type="EMBL" id="BQOB01000001">
    <property type="protein sequence ID" value="GKH82730.1"/>
    <property type="molecule type" value="Genomic_DNA"/>
</dbReference>
<evidence type="ECO:0000313" key="3">
    <source>
        <dbReference type="Proteomes" id="UP001055104"/>
    </source>
</evidence>
<dbReference type="Proteomes" id="UP001055104">
    <property type="component" value="Unassembled WGS sequence"/>
</dbReference>
<protein>
    <submittedName>
        <fullName evidence="1">Uncharacterized protein</fullName>
    </submittedName>
</protein>
<dbReference type="RefSeq" id="WP_038609648.1">
    <property type="nucleotide sequence ID" value="NZ_BAABZF010000001.1"/>
</dbReference>
<evidence type="ECO:0000313" key="2">
    <source>
        <dbReference type="EMBL" id="MDU0268613.1"/>
    </source>
</evidence>
<sequence length="66" mass="7922">MSYIKGNVLVDLGYSEIFFEVDKFNKAVYKFNLRDRDTEPLEKIALPDERKRILFKKIIKHKVITF</sequence>
<gene>
    <name evidence="1" type="ORF">CE91St7_36140</name>
    <name evidence="2" type="ORF">RVH45_01590</name>
</gene>
<name>A0AA37KHJ5_9BACT</name>
<comment type="caution">
    <text evidence="1">The sequence shown here is derived from an EMBL/GenBank/DDBJ whole genome shotgun (WGS) entry which is preliminary data.</text>
</comment>
<reference evidence="2" key="2">
    <citation type="submission" date="2023-10" db="EMBL/GenBank/DDBJ databases">
        <title>Genome of Potential pathogenic bacteria in Crohn's disease.</title>
        <authorList>
            <person name="Rodriguez-Palacios A."/>
        </authorList>
    </citation>
    <scope>NUCLEOTIDE SEQUENCE</scope>
    <source>
        <strain evidence="2">CavFT-hAR62</strain>
    </source>
</reference>
<dbReference type="AlphaFoldDB" id="A0AA37KHJ5"/>
<evidence type="ECO:0000313" key="1">
    <source>
        <dbReference type="EMBL" id="GKH82730.1"/>
    </source>
</evidence>
<dbReference type="KEGG" id="bdo:EL88_09350"/>
<dbReference type="EMBL" id="JAWDEV010000001">
    <property type="protein sequence ID" value="MDU0268613.1"/>
    <property type="molecule type" value="Genomic_DNA"/>
</dbReference>
<reference evidence="1" key="1">
    <citation type="submission" date="2022-01" db="EMBL/GenBank/DDBJ databases">
        <title>Novel bile acid biosynthetic pathways are enriched in the microbiome of centenarians.</title>
        <authorList>
            <person name="Sato Y."/>
            <person name="Atarashi K."/>
            <person name="Plichta R.D."/>
            <person name="Arai Y."/>
            <person name="Sasajima S."/>
            <person name="Kearney M.S."/>
            <person name="Suda W."/>
            <person name="Takeshita K."/>
            <person name="Sasaki T."/>
            <person name="Okamoto S."/>
            <person name="Skelly N.A."/>
            <person name="Okamura Y."/>
            <person name="Vlamakis H."/>
            <person name="Li Y."/>
            <person name="Tanoue T."/>
            <person name="Takei H."/>
            <person name="Nittono H."/>
            <person name="Narushima S."/>
            <person name="Irie J."/>
            <person name="Itoh H."/>
            <person name="Moriya K."/>
            <person name="Sugiura Y."/>
            <person name="Suematsu M."/>
            <person name="Moritoki N."/>
            <person name="Shibata S."/>
            <person name="Littman R.D."/>
            <person name="Fischbach A.M."/>
            <person name="Uwamino Y."/>
            <person name="Inoue T."/>
            <person name="Honda A."/>
            <person name="Hattori M."/>
            <person name="Murai T."/>
            <person name="Xavier J.R."/>
            <person name="Hirose N."/>
            <person name="Honda K."/>
        </authorList>
    </citation>
    <scope>NUCLEOTIDE SEQUENCE</scope>
    <source>
        <strain evidence="1">CE91-St7</strain>
    </source>
</reference>
<organism evidence="1 3">
    <name type="scientific">Phocaeicola dorei</name>
    <dbReference type="NCBI Taxonomy" id="357276"/>
    <lineage>
        <taxon>Bacteria</taxon>
        <taxon>Pseudomonadati</taxon>
        <taxon>Bacteroidota</taxon>
        <taxon>Bacteroidia</taxon>
        <taxon>Bacteroidales</taxon>
        <taxon>Bacteroidaceae</taxon>
        <taxon>Phocaeicola</taxon>
    </lineage>
</organism>